<evidence type="ECO:0000313" key="7">
    <source>
        <dbReference type="Proteomes" id="UP001379533"/>
    </source>
</evidence>
<evidence type="ECO:0000256" key="4">
    <source>
        <dbReference type="SAM" id="MobiDB-lite"/>
    </source>
</evidence>
<keyword evidence="5" id="KW-0732">Signal</keyword>
<evidence type="ECO:0000256" key="3">
    <source>
        <dbReference type="ARBA" id="ARBA00023285"/>
    </source>
</evidence>
<keyword evidence="2" id="KW-0378">Hydrolase</keyword>
<name>A0ABZ2KMI6_9BACT</name>
<keyword evidence="1" id="KW-0479">Metal-binding</keyword>
<dbReference type="SUPFAM" id="SSF55031">
    <property type="entry name" value="Bacterial exopeptidase dimerisation domain"/>
    <property type="match status" value="1"/>
</dbReference>
<dbReference type="SUPFAM" id="SSF53187">
    <property type="entry name" value="Zn-dependent exopeptidases"/>
    <property type="match status" value="1"/>
</dbReference>
<dbReference type="Proteomes" id="UP001379533">
    <property type="component" value="Chromosome"/>
</dbReference>
<reference evidence="6 7" key="1">
    <citation type="submission" date="2021-12" db="EMBL/GenBank/DDBJ databases">
        <title>Discovery of the Pendulisporaceae a myxobacterial family with distinct sporulation behavior and unique specialized metabolism.</title>
        <authorList>
            <person name="Garcia R."/>
            <person name="Popoff A."/>
            <person name="Bader C.D."/>
            <person name="Loehr J."/>
            <person name="Walesch S."/>
            <person name="Walt C."/>
            <person name="Boldt J."/>
            <person name="Bunk B."/>
            <person name="Haeckl F.J.F.P.J."/>
            <person name="Gunesch A.P."/>
            <person name="Birkelbach J."/>
            <person name="Nuebel U."/>
            <person name="Pietschmann T."/>
            <person name="Bach T."/>
            <person name="Mueller R."/>
        </authorList>
    </citation>
    <scope>NUCLEOTIDE SEQUENCE [LARGE SCALE GENOMIC DNA]</scope>
    <source>
        <strain evidence="6 7">MSr12523</strain>
    </source>
</reference>
<dbReference type="PANTHER" id="PTHR43808">
    <property type="entry name" value="ACETYLORNITHINE DEACETYLASE"/>
    <property type="match status" value="1"/>
</dbReference>
<gene>
    <name evidence="6" type="ORF">LZC95_17130</name>
</gene>
<keyword evidence="3" id="KW-0170">Cobalt</keyword>
<evidence type="ECO:0000256" key="1">
    <source>
        <dbReference type="ARBA" id="ARBA00022723"/>
    </source>
</evidence>
<dbReference type="PANTHER" id="PTHR43808:SF31">
    <property type="entry name" value="N-ACETYL-L-CITRULLINE DEACETYLASE"/>
    <property type="match status" value="1"/>
</dbReference>
<feature type="signal peptide" evidence="5">
    <location>
        <begin position="1"/>
        <end position="22"/>
    </location>
</feature>
<organism evidence="6 7">
    <name type="scientific">Pendulispora brunnea</name>
    <dbReference type="NCBI Taxonomy" id="2905690"/>
    <lineage>
        <taxon>Bacteria</taxon>
        <taxon>Pseudomonadati</taxon>
        <taxon>Myxococcota</taxon>
        <taxon>Myxococcia</taxon>
        <taxon>Myxococcales</taxon>
        <taxon>Sorangiineae</taxon>
        <taxon>Pendulisporaceae</taxon>
        <taxon>Pendulispora</taxon>
    </lineage>
</organism>
<feature type="region of interest" description="Disordered" evidence="4">
    <location>
        <begin position="497"/>
        <end position="528"/>
    </location>
</feature>
<proteinExistence type="predicted"/>
<dbReference type="Pfam" id="PF01546">
    <property type="entry name" value="Peptidase_M20"/>
    <property type="match status" value="1"/>
</dbReference>
<dbReference type="RefSeq" id="WP_394849157.1">
    <property type="nucleotide sequence ID" value="NZ_CP089982.1"/>
</dbReference>
<dbReference type="InterPro" id="IPR036264">
    <property type="entry name" value="Bact_exopeptidase_dim_dom"/>
</dbReference>
<dbReference type="InterPro" id="IPR002933">
    <property type="entry name" value="Peptidase_M20"/>
</dbReference>
<dbReference type="Gene3D" id="3.40.630.10">
    <property type="entry name" value="Zn peptidases"/>
    <property type="match status" value="2"/>
</dbReference>
<protein>
    <submittedName>
        <fullName evidence="6">M20/M25/M40 family metallo-hydrolase</fullName>
    </submittedName>
</protein>
<feature type="chain" id="PRO_5045113206" evidence="5">
    <location>
        <begin position="23"/>
        <end position="632"/>
    </location>
</feature>
<sequence>MMTKRTLGCASIIALMVGVACSSNDDNPPSNNPADACSTIESDVKNDFNTLAKFVAIETYRTENWANEDKVTEGMEKIYAEMKQQVDAFNAGQKTSKLTLTRWDQPSVDENGKPLSGEPPTWRVFKISLGSGPRRVAIATHLDTVAPGNDSWKPFTLEKKELDYNGKKEEFWVGRGSIDDKGPAVATLQVIKAIARKYDGSPQLNDVTVEVIFDTSEETAMSMPNYFRLNPTQEPNLAVIFDASWCVRAEKGVERPIFTVPKDPPGTTKTGVWIDSFKTSTGPANQIPDTTTAIIKADAPAKLDALAASIKAEYDAYKFDDPNYRHAELVVTREADSVKLVTKVAGAQHGSKPEENRADGANPLVSLANFLAFKAKDANWPENDIVRMLKFIEWTWGTKVFGEDHNHPALQASDEIFQAPNNGTTYAVTQFNDSGDDSAYPNSIVLKIDIRYAQDHHGSAKWNGQTEGFIDQMQNKPSYSRFKDIFGTLVKEFNGASNPHPVSVTVKETRPKGPESPVPPDVRKTDGPTFSRISKAYEQVEGKPCPAIAIGGGTDAKNHPNFLAAGALFGQKFGPPINFHGLSEGAPVSELTRSAKIICQFLDDEVKGATKQEAGVSTTAASLWTKSDHELH</sequence>
<evidence type="ECO:0000256" key="5">
    <source>
        <dbReference type="SAM" id="SignalP"/>
    </source>
</evidence>
<dbReference type="InterPro" id="IPR050072">
    <property type="entry name" value="Peptidase_M20A"/>
</dbReference>
<dbReference type="EMBL" id="CP089982">
    <property type="protein sequence ID" value="WXA98543.1"/>
    <property type="molecule type" value="Genomic_DNA"/>
</dbReference>
<accession>A0ABZ2KMI6</accession>
<keyword evidence="7" id="KW-1185">Reference proteome</keyword>
<evidence type="ECO:0000256" key="2">
    <source>
        <dbReference type="ARBA" id="ARBA00022801"/>
    </source>
</evidence>
<evidence type="ECO:0000313" key="6">
    <source>
        <dbReference type="EMBL" id="WXA98543.1"/>
    </source>
</evidence>
<dbReference type="PROSITE" id="PS51257">
    <property type="entry name" value="PROKAR_LIPOPROTEIN"/>
    <property type="match status" value="1"/>
</dbReference>